<evidence type="ECO:0000256" key="1">
    <source>
        <dbReference type="SAM" id="MobiDB-lite"/>
    </source>
</evidence>
<sequence>MTSSEIEAAAKQVDDAPVPKSDAVVEDVSTPKNAPVTAKDGASVSGTTIDEAGAPAPAPVKLTENAPSVPEPAVKATPSKVAASKVTSATKKVAPVTAVPKSSSRPASKPAVVQAKSDVKPEPVATATAASSSKPVTSSETERASTVTTTSKSATETKKATASTTPKKATAPKKVPAEAPSVAKSASKSAEKPVASKEEAPKQASKPAAPKGDDLFGFGQMFMAPDAMESYLELWKAPEIDAIVEAGNDALEESVAVANDAFAKLFDAMTGQSDVISDAGSRIAAQCEELVDMHQKNLEETWLASRTVFEKTGGIGAELAAWMQREIEASQDDLDALTKAESLSDIQELQSKILTRYVESSVAEGEKIQEIMFSAMSDSFNAMSKAASAVMK</sequence>
<feature type="region of interest" description="Disordered" evidence="1">
    <location>
        <begin position="1"/>
        <end position="211"/>
    </location>
</feature>
<dbReference type="Proteomes" id="UP000252255">
    <property type="component" value="Unassembled WGS sequence"/>
</dbReference>
<dbReference type="EMBL" id="JPWI01000007">
    <property type="protein sequence ID" value="RCK45360.1"/>
    <property type="molecule type" value="Genomic_DNA"/>
</dbReference>
<feature type="domain" description="Phasin" evidence="2">
    <location>
        <begin position="288"/>
        <end position="385"/>
    </location>
</feature>
<dbReference type="InterPro" id="IPR018968">
    <property type="entry name" value="Phasin"/>
</dbReference>
<gene>
    <name evidence="3" type="ORF">TH30_12300</name>
</gene>
<name>A0A367WXC4_9PROT</name>
<feature type="compositionally biased region" description="Basic and acidic residues" evidence="1">
    <location>
        <begin position="189"/>
        <end position="201"/>
    </location>
</feature>
<feature type="compositionally biased region" description="Polar residues" evidence="1">
    <location>
        <begin position="128"/>
        <end position="139"/>
    </location>
</feature>
<evidence type="ECO:0000259" key="2">
    <source>
        <dbReference type="Pfam" id="PF09361"/>
    </source>
</evidence>
<protein>
    <recommendedName>
        <fullName evidence="2">Phasin domain-containing protein</fullName>
    </recommendedName>
</protein>
<dbReference type="Pfam" id="PF09361">
    <property type="entry name" value="Phasin_2"/>
    <property type="match status" value="1"/>
</dbReference>
<evidence type="ECO:0000313" key="3">
    <source>
        <dbReference type="EMBL" id="RCK45360.1"/>
    </source>
</evidence>
<feature type="compositionally biased region" description="Low complexity" evidence="1">
    <location>
        <begin position="98"/>
        <end position="113"/>
    </location>
</feature>
<accession>A0A367WXC4</accession>
<comment type="caution">
    <text evidence="3">The sequence shown here is derived from an EMBL/GenBank/DDBJ whole genome shotgun (WGS) entry which is preliminary data.</text>
</comment>
<dbReference type="AlphaFoldDB" id="A0A367WXC4"/>
<proteinExistence type="predicted"/>
<reference evidence="3 4" key="1">
    <citation type="submission" date="2014-07" db="EMBL/GenBank/DDBJ databases">
        <title>Draft genome sequence of Thalassospira profundimaris PR54-5.</title>
        <authorList>
            <person name="Lai Q."/>
            <person name="Shao Z."/>
        </authorList>
    </citation>
    <scope>NUCLEOTIDE SEQUENCE [LARGE SCALE GENOMIC DNA]</scope>
    <source>
        <strain evidence="3 4">PR54-5</strain>
    </source>
</reference>
<organism evidence="3 4">
    <name type="scientific">Thalassospira profundimaris</name>
    <dbReference type="NCBI Taxonomy" id="502049"/>
    <lineage>
        <taxon>Bacteria</taxon>
        <taxon>Pseudomonadati</taxon>
        <taxon>Pseudomonadota</taxon>
        <taxon>Alphaproteobacteria</taxon>
        <taxon>Rhodospirillales</taxon>
        <taxon>Thalassospiraceae</taxon>
        <taxon>Thalassospira</taxon>
    </lineage>
</organism>
<feature type="compositionally biased region" description="Low complexity" evidence="1">
    <location>
        <begin position="144"/>
        <end position="188"/>
    </location>
</feature>
<evidence type="ECO:0000313" key="4">
    <source>
        <dbReference type="Proteomes" id="UP000252255"/>
    </source>
</evidence>